<dbReference type="PANTHER" id="PTHR47991">
    <property type="entry name" value="OXOGLUTARATE/IRON-DEPENDENT DIOXYGENASE"/>
    <property type="match status" value="1"/>
</dbReference>
<name>A0A1S3E1I2_CICAR</name>
<dbReference type="GeneID" id="101497259"/>
<dbReference type="eggNOG" id="KOG0143">
    <property type="taxonomic scope" value="Eukaryota"/>
</dbReference>
<organism evidence="7 8">
    <name type="scientific">Cicer arietinum</name>
    <name type="common">Chickpea</name>
    <name type="synonym">Garbanzo</name>
    <dbReference type="NCBI Taxonomy" id="3827"/>
    <lineage>
        <taxon>Eukaryota</taxon>
        <taxon>Viridiplantae</taxon>
        <taxon>Streptophyta</taxon>
        <taxon>Embryophyta</taxon>
        <taxon>Tracheophyta</taxon>
        <taxon>Spermatophyta</taxon>
        <taxon>Magnoliopsida</taxon>
        <taxon>eudicotyledons</taxon>
        <taxon>Gunneridae</taxon>
        <taxon>Pentapetalae</taxon>
        <taxon>rosids</taxon>
        <taxon>fabids</taxon>
        <taxon>Fabales</taxon>
        <taxon>Fabaceae</taxon>
        <taxon>Papilionoideae</taxon>
        <taxon>50 kb inversion clade</taxon>
        <taxon>NPAAA clade</taxon>
        <taxon>Hologalegina</taxon>
        <taxon>IRL clade</taxon>
        <taxon>Cicereae</taxon>
        <taxon>Cicer</taxon>
    </lineage>
</organism>
<dbReference type="InterPro" id="IPR005123">
    <property type="entry name" value="Oxoglu/Fe-dep_dioxygenase_dom"/>
</dbReference>
<evidence type="ECO:0000256" key="2">
    <source>
        <dbReference type="ARBA" id="ARBA00022723"/>
    </source>
</evidence>
<sequence length="368" mass="42714">MSVNIDDEAPTFAPSLLVPNVQEMVKKNYLHVPKRYMRNQEEMEKVNYMPHLSCEIPIIDLSLLSNGNMEELLKLDIACKEWGFFQIVNHGVERELMQRMMEVADEFFKLPIEEKDKYAMPSNDIQGYGHAYVVSEEQTLDWSDALILIINPVRYRKLQFWPKFPEGFKEIIEAYSSEVKRAGTELLSSLSVIMELEKHTLVELHKEVLQALRVNYYPPCNTPEQVLGLSPHSDTSTITLLMQNDDVPGLELRHKGNWIPVTPIPDALVVNIGDIIEIWSNGKYKSVEHRAVTNKNKRRTSHASFLFPRDDVEVEPFDHMIDAQNPKMYKNVRYGDYLRQSMKRKMEGKTHTDVARIIKERVIEAQQI</sequence>
<reference evidence="8" key="2">
    <citation type="submission" date="2025-08" db="UniProtKB">
        <authorList>
            <consortium name="RefSeq"/>
        </authorList>
    </citation>
    <scope>IDENTIFICATION</scope>
    <source>
        <tissue evidence="8">Etiolated seedlings</tissue>
    </source>
</reference>
<dbReference type="Pfam" id="PF03171">
    <property type="entry name" value="2OG-FeII_Oxy"/>
    <property type="match status" value="1"/>
</dbReference>
<dbReference type="KEGG" id="cam:101497259"/>
<feature type="domain" description="Fe2OG dioxygenase" evidence="6">
    <location>
        <begin position="207"/>
        <end position="308"/>
    </location>
</feature>
<proteinExistence type="inferred from homology"/>
<reference evidence="7" key="1">
    <citation type="journal article" date="2013" name="Nat. Biotechnol.">
        <title>Draft genome sequence of chickpea (Cicer arietinum) provides a resource for trait improvement.</title>
        <authorList>
            <person name="Varshney R.K."/>
            <person name="Song C."/>
            <person name="Saxena R.K."/>
            <person name="Azam S."/>
            <person name="Yu S."/>
            <person name="Sharpe A.G."/>
            <person name="Cannon S."/>
            <person name="Baek J."/>
            <person name="Rosen B.D."/>
            <person name="Tar'an B."/>
            <person name="Millan T."/>
            <person name="Zhang X."/>
            <person name="Ramsay L.D."/>
            <person name="Iwata A."/>
            <person name="Wang Y."/>
            <person name="Nelson W."/>
            <person name="Farmer A.D."/>
            <person name="Gaur P.M."/>
            <person name="Soderlund C."/>
            <person name="Penmetsa R.V."/>
            <person name="Xu C."/>
            <person name="Bharti A.K."/>
            <person name="He W."/>
            <person name="Winter P."/>
            <person name="Zhao S."/>
            <person name="Hane J.K."/>
            <person name="Carrasquilla-Garcia N."/>
            <person name="Condie J.A."/>
            <person name="Upadhyaya H.D."/>
            <person name="Luo M.C."/>
            <person name="Thudi M."/>
            <person name="Gowda C.L."/>
            <person name="Singh N.P."/>
            <person name="Lichtenzveig J."/>
            <person name="Gali K.K."/>
            <person name="Rubio J."/>
            <person name="Nadarajan N."/>
            <person name="Dolezel J."/>
            <person name="Bansal K.C."/>
            <person name="Xu X."/>
            <person name="Edwards D."/>
            <person name="Zhang G."/>
            <person name="Kahl G."/>
            <person name="Gil J."/>
            <person name="Singh K.B."/>
            <person name="Datta S.K."/>
            <person name="Jackson S.A."/>
            <person name="Wang J."/>
            <person name="Cook D.R."/>
        </authorList>
    </citation>
    <scope>NUCLEOTIDE SEQUENCE [LARGE SCALE GENOMIC DNA]</scope>
    <source>
        <strain evidence="7">cv. CDC Frontier</strain>
    </source>
</reference>
<evidence type="ECO:0000256" key="5">
    <source>
        <dbReference type="RuleBase" id="RU003682"/>
    </source>
</evidence>
<dbReference type="Pfam" id="PF14226">
    <property type="entry name" value="DIOX_N"/>
    <property type="match status" value="1"/>
</dbReference>
<dbReference type="InterPro" id="IPR050295">
    <property type="entry name" value="Plant_2OG-oxidoreductases"/>
</dbReference>
<dbReference type="Gene3D" id="2.60.120.330">
    <property type="entry name" value="B-lactam Antibiotic, Isopenicillin N Synthase, Chain"/>
    <property type="match status" value="1"/>
</dbReference>
<evidence type="ECO:0000313" key="7">
    <source>
        <dbReference type="Proteomes" id="UP000087171"/>
    </source>
</evidence>
<dbReference type="PaxDb" id="3827-XP_004492177.1"/>
<dbReference type="InterPro" id="IPR027443">
    <property type="entry name" value="IPNS-like_sf"/>
</dbReference>
<protein>
    <submittedName>
        <fullName evidence="8">Protein SRG1-like</fullName>
    </submittedName>
</protein>
<dbReference type="GO" id="GO:0046872">
    <property type="term" value="F:metal ion binding"/>
    <property type="evidence" value="ECO:0007669"/>
    <property type="project" value="UniProtKB-KW"/>
</dbReference>
<keyword evidence="4 5" id="KW-0408">Iron</keyword>
<dbReference type="SUPFAM" id="SSF51197">
    <property type="entry name" value="Clavaminate synthase-like"/>
    <property type="match status" value="1"/>
</dbReference>
<gene>
    <name evidence="8" type="primary">LOC101497259</name>
</gene>
<evidence type="ECO:0000256" key="3">
    <source>
        <dbReference type="ARBA" id="ARBA00022896"/>
    </source>
</evidence>
<keyword evidence="5" id="KW-0560">Oxidoreductase</keyword>
<dbReference type="AlphaFoldDB" id="A0A1S3E1I2"/>
<dbReference type="InterPro" id="IPR026992">
    <property type="entry name" value="DIOX_N"/>
</dbReference>
<dbReference type="Proteomes" id="UP000087171">
    <property type="component" value="Chromosome Ca3"/>
</dbReference>
<comment type="similarity">
    <text evidence="1 5">Belongs to the iron/ascorbate-dependent oxidoreductase family.</text>
</comment>
<dbReference type="PROSITE" id="PS51471">
    <property type="entry name" value="FE2OG_OXY"/>
    <property type="match status" value="1"/>
</dbReference>
<evidence type="ECO:0000256" key="4">
    <source>
        <dbReference type="ARBA" id="ARBA00023004"/>
    </source>
</evidence>
<keyword evidence="2 5" id="KW-0479">Metal-binding</keyword>
<evidence type="ECO:0000259" key="6">
    <source>
        <dbReference type="PROSITE" id="PS51471"/>
    </source>
</evidence>
<evidence type="ECO:0000256" key="1">
    <source>
        <dbReference type="ARBA" id="ARBA00008056"/>
    </source>
</evidence>
<dbReference type="GO" id="GO:0016491">
    <property type="term" value="F:oxidoreductase activity"/>
    <property type="evidence" value="ECO:0007669"/>
    <property type="project" value="UniProtKB-KW"/>
</dbReference>
<evidence type="ECO:0000313" key="8">
    <source>
        <dbReference type="RefSeq" id="XP_012568936.1"/>
    </source>
</evidence>
<dbReference type="FunFam" id="2.60.120.330:FF:000079">
    <property type="entry name" value="Protein SRG1"/>
    <property type="match status" value="1"/>
</dbReference>
<dbReference type="InterPro" id="IPR044861">
    <property type="entry name" value="IPNS-like_FE2OG_OXY"/>
</dbReference>
<keyword evidence="7" id="KW-1185">Reference proteome</keyword>
<dbReference type="OrthoDB" id="288590at2759"/>
<accession>A0A1S3E1I2</accession>
<dbReference type="RefSeq" id="XP_012568936.1">
    <property type="nucleotide sequence ID" value="XM_012713482.2"/>
</dbReference>
<dbReference type="GO" id="GO:0031418">
    <property type="term" value="F:L-ascorbic acid binding"/>
    <property type="evidence" value="ECO:0007669"/>
    <property type="project" value="UniProtKB-KW"/>
</dbReference>
<keyword evidence="3" id="KW-0847">Vitamin C</keyword>